<accession>A0A2N5RXC8</accession>
<keyword evidence="2" id="KW-1133">Transmembrane helix</keyword>
<dbReference type="EMBL" id="PGCJ01001409">
    <property type="protein sequence ID" value="PLW05648.1"/>
    <property type="molecule type" value="Genomic_DNA"/>
</dbReference>
<keyword evidence="2" id="KW-0812">Transmembrane</keyword>
<reference evidence="3 4" key="1">
    <citation type="submission" date="2017-11" db="EMBL/GenBank/DDBJ databases">
        <title>De novo assembly and phasing of dikaryotic genomes from two isolates of Puccinia coronata f. sp. avenae, the causal agent of oat crown rust.</title>
        <authorList>
            <person name="Miller M.E."/>
            <person name="Zhang Y."/>
            <person name="Omidvar V."/>
            <person name="Sperschneider J."/>
            <person name="Schwessinger B."/>
            <person name="Raley C."/>
            <person name="Palmer J.M."/>
            <person name="Garnica D."/>
            <person name="Upadhyaya N."/>
            <person name="Rathjen J."/>
            <person name="Taylor J.M."/>
            <person name="Park R.F."/>
            <person name="Dodds P.N."/>
            <person name="Hirsch C.D."/>
            <person name="Kianian S.F."/>
            <person name="Figueroa M."/>
        </authorList>
    </citation>
    <scope>NUCLEOTIDE SEQUENCE [LARGE SCALE GENOMIC DNA]</scope>
    <source>
        <strain evidence="3">12NC29</strain>
    </source>
</reference>
<gene>
    <name evidence="3" type="ORF">PCANC_26884</name>
</gene>
<dbReference type="OrthoDB" id="2507080at2759"/>
<evidence type="ECO:0000313" key="4">
    <source>
        <dbReference type="Proteomes" id="UP000235388"/>
    </source>
</evidence>
<feature type="transmembrane region" description="Helical" evidence="2">
    <location>
        <begin position="115"/>
        <end position="135"/>
    </location>
</feature>
<feature type="transmembrane region" description="Helical" evidence="2">
    <location>
        <begin position="176"/>
        <end position="198"/>
    </location>
</feature>
<protein>
    <submittedName>
        <fullName evidence="3">Uncharacterized protein</fullName>
    </submittedName>
</protein>
<organism evidence="3 4">
    <name type="scientific">Puccinia coronata f. sp. avenae</name>
    <dbReference type="NCBI Taxonomy" id="200324"/>
    <lineage>
        <taxon>Eukaryota</taxon>
        <taxon>Fungi</taxon>
        <taxon>Dikarya</taxon>
        <taxon>Basidiomycota</taxon>
        <taxon>Pucciniomycotina</taxon>
        <taxon>Pucciniomycetes</taxon>
        <taxon>Pucciniales</taxon>
        <taxon>Pucciniaceae</taxon>
        <taxon>Puccinia</taxon>
    </lineage>
</organism>
<evidence type="ECO:0000256" key="2">
    <source>
        <dbReference type="SAM" id="Phobius"/>
    </source>
</evidence>
<evidence type="ECO:0000256" key="1">
    <source>
        <dbReference type="SAM" id="MobiDB-lite"/>
    </source>
</evidence>
<keyword evidence="2" id="KW-0472">Membrane</keyword>
<feature type="region of interest" description="Disordered" evidence="1">
    <location>
        <begin position="16"/>
        <end position="57"/>
    </location>
</feature>
<feature type="transmembrane region" description="Helical" evidence="2">
    <location>
        <begin position="600"/>
        <end position="622"/>
    </location>
</feature>
<dbReference type="STRING" id="200324.A0A2N5RXC8"/>
<name>A0A2N5RXC8_9BASI</name>
<keyword evidence="4" id="KW-1185">Reference proteome</keyword>
<comment type="caution">
    <text evidence="3">The sequence shown here is derived from an EMBL/GenBank/DDBJ whole genome shotgun (WGS) entry which is preliminary data.</text>
</comment>
<feature type="compositionally biased region" description="Low complexity" evidence="1">
    <location>
        <begin position="47"/>
        <end position="56"/>
    </location>
</feature>
<evidence type="ECO:0000313" key="3">
    <source>
        <dbReference type="EMBL" id="PLW05648.1"/>
    </source>
</evidence>
<proteinExistence type="predicted"/>
<sequence>MKSISADQEVLPVNEPLMLSTDVYPEKHVTSPSPTEFQPEEREDSQEQQQPRRQPSGWDEALTYKLTQASSWACIVVCGQLIILAISLTFFILIHFSRTPMPQNLAEWGNRSPRALSFCVTILATLLSSLTTFFFSKSLILYLTSHSNRPAPLINFMMISSLSRGAPLVSRHYCSWTLLSLLALVLINSLTASFTTIISPTPLIISMPFRGTELNLYSEGFADIMTNTTRANLFPVLTSSQKRMNDQVAAATTALSLSSSYISASRHLGYPGAISYLGISFNSSTGGVLPAIPRKQGAIDANPSIAFSPNFRNLQPTFEFLDPNFQPSKKFPFNFTTIQQGYTADVKCRELPVNATDRDAGISVHEDRNFTIPGYSRNTSLWTYHVRCPSQGAPLPRTNHTVVLAWKGSMIVSDTCYNTTFDGRHVPGTQLLILGGYGPMYQHIRPRACQFTPYITLSEVTYVNMVNISRVLSREATTLATAAIAATVYQSVVFSINSYAVDVRNKFGDDISSLYGISTEIDNYNAPLLDGILEAYLQGEIETRATLIKTPPIVVGRPAVHLRATTLEELPSEWKRSFDGVWSYETLGWHEDNNNMQVSIVGIIPIIVLSTTTIFLVLYSWFSLRGSRHLRDEPFDPNNLVTLLKAGRDGAVVDSLGNDKTVSSTSARSNVKIKLHRNATEWELRPV</sequence>
<feature type="transmembrane region" description="Helical" evidence="2">
    <location>
        <begin position="69"/>
        <end position="94"/>
    </location>
</feature>
<dbReference type="AlphaFoldDB" id="A0A2N5RXC8"/>
<dbReference type="Proteomes" id="UP000235388">
    <property type="component" value="Unassembled WGS sequence"/>
</dbReference>